<dbReference type="EC" id="2.7.11.1" evidence="1"/>
<proteinExistence type="predicted"/>
<evidence type="ECO:0000256" key="4">
    <source>
        <dbReference type="ARBA" id="ARBA00022741"/>
    </source>
</evidence>
<evidence type="ECO:0000256" key="8">
    <source>
        <dbReference type="ARBA" id="ARBA00048679"/>
    </source>
</evidence>
<evidence type="ECO:0000256" key="9">
    <source>
        <dbReference type="SAM" id="Phobius"/>
    </source>
</evidence>
<feature type="domain" description="Protein kinase" evidence="10">
    <location>
        <begin position="23"/>
        <end position="268"/>
    </location>
</feature>
<evidence type="ECO:0000256" key="1">
    <source>
        <dbReference type="ARBA" id="ARBA00012513"/>
    </source>
</evidence>
<dbReference type="PANTHER" id="PTHR24363:SF0">
    <property type="entry name" value="SERINE_THREONINE KINASE LIKE DOMAIN CONTAINING 1"/>
    <property type="match status" value="1"/>
</dbReference>
<evidence type="ECO:0000256" key="6">
    <source>
        <dbReference type="ARBA" id="ARBA00022840"/>
    </source>
</evidence>
<evidence type="ECO:0000313" key="11">
    <source>
        <dbReference type="EMBL" id="EET61922.1"/>
    </source>
</evidence>
<keyword evidence="3" id="KW-0808">Transferase</keyword>
<protein>
    <recommendedName>
        <fullName evidence="1">non-specific serine/threonine protein kinase</fullName>
        <ecNumber evidence="1">2.7.11.1</ecNumber>
    </recommendedName>
</protein>
<dbReference type="SUPFAM" id="SSF56112">
    <property type="entry name" value="Protein kinase-like (PK-like)"/>
    <property type="match status" value="1"/>
</dbReference>
<evidence type="ECO:0000256" key="2">
    <source>
        <dbReference type="ARBA" id="ARBA00022527"/>
    </source>
</evidence>
<evidence type="ECO:0000256" key="5">
    <source>
        <dbReference type="ARBA" id="ARBA00022777"/>
    </source>
</evidence>
<dbReference type="RefSeq" id="WP_006860911.1">
    <property type="nucleotide sequence ID" value="NZ_ACCL02000004.1"/>
</dbReference>
<dbReference type="eggNOG" id="COG0515">
    <property type="taxonomic scope" value="Bacteria"/>
</dbReference>
<gene>
    <name evidence="11" type="ORF">BRYFOR_06114</name>
</gene>
<dbReference type="InterPro" id="IPR000719">
    <property type="entry name" value="Prot_kinase_dom"/>
</dbReference>
<dbReference type="SMART" id="SM00220">
    <property type="entry name" value="S_TKc"/>
    <property type="match status" value="1"/>
</dbReference>
<reference evidence="11" key="1">
    <citation type="submission" date="2009-07" db="EMBL/GenBank/DDBJ databases">
        <authorList>
            <person name="Weinstock G."/>
            <person name="Sodergren E."/>
            <person name="Clifton S."/>
            <person name="Fulton L."/>
            <person name="Fulton B."/>
            <person name="Courtney L."/>
            <person name="Fronick C."/>
            <person name="Harrison M."/>
            <person name="Strong C."/>
            <person name="Farmer C."/>
            <person name="Delahaunty K."/>
            <person name="Markovic C."/>
            <person name="Hall O."/>
            <person name="Minx P."/>
            <person name="Tomlinson C."/>
            <person name="Mitreva M."/>
            <person name="Nelson J."/>
            <person name="Hou S."/>
            <person name="Wollam A."/>
            <person name="Pepin K.H."/>
            <person name="Johnson M."/>
            <person name="Bhonagiri V."/>
            <person name="Nash W.E."/>
            <person name="Warren W."/>
            <person name="Chinwalla A."/>
            <person name="Mardis E.R."/>
            <person name="Wilson R.K."/>
        </authorList>
    </citation>
    <scope>NUCLEOTIDE SEQUENCE [LARGE SCALE GENOMIC DNA]</scope>
    <source>
        <strain evidence="11">DSM 14469</strain>
    </source>
</reference>
<keyword evidence="9" id="KW-0472">Membrane</keyword>
<keyword evidence="2" id="KW-0723">Serine/threonine-protein kinase</keyword>
<keyword evidence="4" id="KW-0547">Nucleotide-binding</keyword>
<comment type="catalytic activity">
    <reaction evidence="8">
        <text>L-seryl-[protein] + ATP = O-phospho-L-seryl-[protein] + ADP + H(+)</text>
        <dbReference type="Rhea" id="RHEA:17989"/>
        <dbReference type="Rhea" id="RHEA-COMP:9863"/>
        <dbReference type="Rhea" id="RHEA-COMP:11604"/>
        <dbReference type="ChEBI" id="CHEBI:15378"/>
        <dbReference type="ChEBI" id="CHEBI:29999"/>
        <dbReference type="ChEBI" id="CHEBI:30616"/>
        <dbReference type="ChEBI" id="CHEBI:83421"/>
        <dbReference type="ChEBI" id="CHEBI:456216"/>
        <dbReference type="EC" id="2.7.11.1"/>
    </reaction>
</comment>
<dbReference type="OrthoDB" id="9788659at2"/>
<dbReference type="GO" id="GO:0004674">
    <property type="term" value="F:protein serine/threonine kinase activity"/>
    <property type="evidence" value="ECO:0007669"/>
    <property type="project" value="UniProtKB-KW"/>
</dbReference>
<accession>C6LBW9</accession>
<dbReference type="Gene3D" id="1.10.510.10">
    <property type="entry name" value="Transferase(Phosphotransferase) domain 1"/>
    <property type="match status" value="1"/>
</dbReference>
<evidence type="ECO:0000256" key="3">
    <source>
        <dbReference type="ARBA" id="ARBA00022679"/>
    </source>
</evidence>
<evidence type="ECO:0000256" key="7">
    <source>
        <dbReference type="ARBA" id="ARBA00047899"/>
    </source>
</evidence>
<keyword evidence="5 11" id="KW-0418">Kinase</keyword>
<dbReference type="GO" id="GO:0005524">
    <property type="term" value="F:ATP binding"/>
    <property type="evidence" value="ECO:0007669"/>
    <property type="project" value="UniProtKB-KW"/>
</dbReference>
<dbReference type="PROSITE" id="PS50011">
    <property type="entry name" value="PROTEIN_KINASE_DOM"/>
    <property type="match status" value="1"/>
</dbReference>
<keyword evidence="9" id="KW-1133">Transmembrane helix</keyword>
<evidence type="ECO:0000259" key="10">
    <source>
        <dbReference type="PROSITE" id="PS50011"/>
    </source>
</evidence>
<dbReference type="STRING" id="168384.SAMN05660368_00535"/>
<comment type="catalytic activity">
    <reaction evidence="7">
        <text>L-threonyl-[protein] + ATP = O-phospho-L-threonyl-[protein] + ADP + H(+)</text>
        <dbReference type="Rhea" id="RHEA:46608"/>
        <dbReference type="Rhea" id="RHEA-COMP:11060"/>
        <dbReference type="Rhea" id="RHEA-COMP:11605"/>
        <dbReference type="ChEBI" id="CHEBI:15378"/>
        <dbReference type="ChEBI" id="CHEBI:30013"/>
        <dbReference type="ChEBI" id="CHEBI:30616"/>
        <dbReference type="ChEBI" id="CHEBI:61977"/>
        <dbReference type="ChEBI" id="CHEBI:456216"/>
        <dbReference type="EC" id="2.7.11.1"/>
    </reaction>
</comment>
<dbReference type="InterPro" id="IPR011009">
    <property type="entry name" value="Kinase-like_dom_sf"/>
</dbReference>
<dbReference type="Proteomes" id="UP000005561">
    <property type="component" value="Unassembled WGS sequence"/>
</dbReference>
<evidence type="ECO:0000313" key="12">
    <source>
        <dbReference type="Proteomes" id="UP000005561"/>
    </source>
</evidence>
<comment type="caution">
    <text evidence="11">The sequence shown here is derived from an EMBL/GenBank/DDBJ whole genome shotgun (WGS) entry which is preliminary data.</text>
</comment>
<dbReference type="Pfam" id="PF00069">
    <property type="entry name" value="Pkinase"/>
    <property type="match status" value="1"/>
</dbReference>
<dbReference type="AlphaFoldDB" id="C6LBW9"/>
<dbReference type="EMBL" id="ACCL02000004">
    <property type="protein sequence ID" value="EET61922.1"/>
    <property type="molecule type" value="Genomic_DNA"/>
</dbReference>
<keyword evidence="6" id="KW-0067">ATP-binding</keyword>
<keyword evidence="9" id="KW-0812">Transmembrane</keyword>
<dbReference type="InterPro" id="IPR008271">
    <property type="entry name" value="Ser/Thr_kinase_AS"/>
</dbReference>
<feature type="transmembrane region" description="Helical" evidence="9">
    <location>
        <begin position="273"/>
        <end position="292"/>
    </location>
</feature>
<dbReference type="PROSITE" id="PS00108">
    <property type="entry name" value="PROTEIN_KINASE_ST"/>
    <property type="match status" value="1"/>
</dbReference>
<sequence>MEKSFEEIYSQEITLPEALAGRVAVVSCMAYSNMQRVYLVRDIKNRPFVLKVAKGSKRRMLKKDAAVLREHAFSFLPEYEEYLEAEDTGYLLREYIEGDTLWEWVNKRGVFSAQEAREILCRLCDMVGQFHQQKPPVIHRDIKPQNIVITKEKNLFLIDMGTVREYKEDTRQDTVFVGTKPTAAPEQYGYRQTDGRADIYALGVLYLFLLTGSLDVQCPKNWELLDRSACSVILKCTKMDPDDRYQSCAELKKAVRATGGHRRRREFFKKWQPLLKAAWMLMGSGVIFFAGVCRKRTKSALGNDTIKSE</sequence>
<keyword evidence="12" id="KW-1185">Reference proteome</keyword>
<dbReference type="PANTHER" id="PTHR24363">
    <property type="entry name" value="SERINE/THREONINE PROTEIN KINASE"/>
    <property type="match status" value="1"/>
</dbReference>
<organism evidence="11 12">
    <name type="scientific">Marvinbryantia formatexigens DSM 14469</name>
    <dbReference type="NCBI Taxonomy" id="478749"/>
    <lineage>
        <taxon>Bacteria</taxon>
        <taxon>Bacillati</taxon>
        <taxon>Bacillota</taxon>
        <taxon>Clostridia</taxon>
        <taxon>Lachnospirales</taxon>
        <taxon>Lachnospiraceae</taxon>
        <taxon>Marvinbryantia</taxon>
    </lineage>
</organism>
<name>C6LBW9_9FIRM</name>